<feature type="domain" description="F5/8 type C" evidence="9">
    <location>
        <begin position="270"/>
        <end position="335"/>
    </location>
</feature>
<accession>A0A2I2ZEW6</accession>
<evidence type="ECO:0000259" key="10">
    <source>
        <dbReference type="PROSITE" id="PS50026"/>
    </source>
</evidence>
<evidence type="ECO:0000256" key="6">
    <source>
        <dbReference type="ARBA" id="ARBA00023180"/>
    </source>
</evidence>
<organism evidence="11 12">
    <name type="scientific">Gorilla gorilla gorilla</name>
    <name type="common">Western lowland gorilla</name>
    <dbReference type="NCBI Taxonomy" id="9595"/>
    <lineage>
        <taxon>Eukaryota</taxon>
        <taxon>Metazoa</taxon>
        <taxon>Chordata</taxon>
        <taxon>Craniata</taxon>
        <taxon>Vertebrata</taxon>
        <taxon>Euteleostomi</taxon>
        <taxon>Mammalia</taxon>
        <taxon>Eutheria</taxon>
        <taxon>Euarchontoglires</taxon>
        <taxon>Primates</taxon>
        <taxon>Haplorrhini</taxon>
        <taxon>Catarrhini</taxon>
        <taxon>Hominidae</taxon>
        <taxon>Gorilla</taxon>
    </lineage>
</organism>
<dbReference type="PROSITE" id="PS01285">
    <property type="entry name" value="FA58C_1"/>
    <property type="match status" value="1"/>
</dbReference>
<feature type="domain" description="F5/8 type C" evidence="9">
    <location>
        <begin position="70"/>
        <end position="225"/>
    </location>
</feature>
<keyword evidence="2 8" id="KW-0732">Signal</keyword>
<dbReference type="CDD" id="cd00054">
    <property type="entry name" value="EGF_CA"/>
    <property type="match status" value="1"/>
</dbReference>
<feature type="signal peptide" evidence="8">
    <location>
        <begin position="1"/>
        <end position="23"/>
    </location>
</feature>
<evidence type="ECO:0000256" key="8">
    <source>
        <dbReference type="SAM" id="SignalP"/>
    </source>
</evidence>
<dbReference type="Ensembl" id="ENSGGOT00000046061.1">
    <property type="protein sequence ID" value="ENSGGOP00000045820.1"/>
    <property type="gene ID" value="ENSGGOG00000014551.3"/>
</dbReference>
<dbReference type="CDD" id="cd00057">
    <property type="entry name" value="FA58C"/>
    <property type="match status" value="1"/>
</dbReference>
<dbReference type="Proteomes" id="UP000001519">
    <property type="component" value="Chromosome 15"/>
</dbReference>
<dbReference type="PANTHER" id="PTHR46806:SF11">
    <property type="entry name" value="MILK FAT GLOBULE EGF AND FACTOR V_VIII DOMAIN CONTAINING"/>
    <property type="match status" value="1"/>
</dbReference>
<gene>
    <name evidence="11" type="primary">MFGE8</name>
</gene>
<reference evidence="11 12" key="2">
    <citation type="journal article" date="2012" name="Nature">
        <title>Insights into hominid evolution from the gorilla genome sequence.</title>
        <authorList>
            <person name="Scally A."/>
            <person name="Dutheil J.Y."/>
            <person name="Hillier L.W."/>
            <person name="Jordan G.E."/>
            <person name="Goodhead I."/>
            <person name="Herrero J."/>
            <person name="Hobolth A."/>
            <person name="Lappalainen T."/>
            <person name="Mailund T."/>
            <person name="Marques-Bonet T."/>
            <person name="McCarthy S."/>
            <person name="Montgomery S.H."/>
            <person name="Schwalie P.C."/>
            <person name="Tang Y.A."/>
            <person name="Ward M.C."/>
            <person name="Xue Y."/>
            <person name="Yngvadottir B."/>
            <person name="Alkan C."/>
            <person name="Andersen L.N."/>
            <person name="Ayub Q."/>
            <person name="Ball E.V."/>
            <person name="Beal K."/>
            <person name="Bradley B.J."/>
            <person name="Chen Y."/>
            <person name="Clee C.M."/>
            <person name="Fitzgerald S."/>
            <person name="Graves T.A."/>
            <person name="Gu Y."/>
            <person name="Heath P."/>
            <person name="Heger A."/>
            <person name="Karakoc E."/>
            <person name="Kolb-Kokocinski A."/>
            <person name="Laird G.K."/>
            <person name="Lunter G."/>
            <person name="Meader S."/>
            <person name="Mort M."/>
            <person name="Mullikin J.C."/>
            <person name="Munch K."/>
            <person name="O'Connor T.D."/>
            <person name="Phillips A.D."/>
            <person name="Prado-Martinez J."/>
            <person name="Rogers A.S."/>
            <person name="Sajjadian S."/>
            <person name="Schmidt D."/>
            <person name="Shaw K."/>
            <person name="Simpson J.T."/>
            <person name="Stenson P.D."/>
            <person name="Turner D.J."/>
            <person name="Vigilant L."/>
            <person name="Vilella A.J."/>
            <person name="Whitener W."/>
            <person name="Zhu B."/>
            <person name="Cooper D.N."/>
            <person name="de Jong P."/>
            <person name="Dermitzakis E.T."/>
            <person name="Eichler E.E."/>
            <person name="Flicek P."/>
            <person name="Goldman N."/>
            <person name="Mundy N.I."/>
            <person name="Ning Z."/>
            <person name="Odom D.T."/>
            <person name="Ponting C.P."/>
            <person name="Quail M.A."/>
            <person name="Ryder O.A."/>
            <person name="Searle S.M."/>
            <person name="Warren W.C."/>
            <person name="Wilson R.K."/>
            <person name="Schierup M.H."/>
            <person name="Rogers J."/>
            <person name="Tyler-Smith C."/>
            <person name="Durbin R."/>
        </authorList>
    </citation>
    <scope>NUCLEOTIDE SEQUENCE [LARGE SCALE GENOMIC DNA]</scope>
</reference>
<evidence type="ECO:0000256" key="2">
    <source>
        <dbReference type="ARBA" id="ARBA00022729"/>
    </source>
</evidence>
<dbReference type="InterPro" id="IPR000742">
    <property type="entry name" value="EGF"/>
</dbReference>
<dbReference type="FunFam" id="2.60.120.260:FF:000002">
    <property type="entry name" value="Coagulation factor VIII"/>
    <property type="match status" value="1"/>
</dbReference>
<dbReference type="Gene3D" id="2.60.120.260">
    <property type="entry name" value="Galactose-binding domain-like"/>
    <property type="match status" value="3"/>
</dbReference>
<dbReference type="PANTHER" id="PTHR46806">
    <property type="entry name" value="F5/8 TYPE C DOMAIN-CONTAINING PROTEIN"/>
    <property type="match status" value="1"/>
</dbReference>
<evidence type="ECO:0000313" key="11">
    <source>
        <dbReference type="Ensembl" id="ENSGGOP00000045820.1"/>
    </source>
</evidence>
<keyword evidence="5 7" id="KW-1015">Disulfide bond</keyword>
<keyword evidence="3" id="KW-0677">Repeat</keyword>
<name>A0A2I2ZEW6_GORGO</name>
<reference evidence="11" key="3">
    <citation type="submission" date="2025-08" db="UniProtKB">
        <authorList>
            <consortium name="Ensembl"/>
        </authorList>
    </citation>
    <scope>IDENTIFICATION</scope>
</reference>
<evidence type="ECO:0000256" key="1">
    <source>
        <dbReference type="ARBA" id="ARBA00022536"/>
    </source>
</evidence>
<dbReference type="Pfam" id="PF00008">
    <property type="entry name" value="EGF"/>
    <property type="match status" value="1"/>
</dbReference>
<dbReference type="InterPro" id="IPR000421">
    <property type="entry name" value="FA58C"/>
</dbReference>
<keyword evidence="1 7" id="KW-0245">EGF-like domain</keyword>
<dbReference type="PROSITE" id="PS00022">
    <property type="entry name" value="EGF_1"/>
    <property type="match status" value="1"/>
</dbReference>
<dbReference type="Pfam" id="PF00754">
    <property type="entry name" value="F5_F8_type_C"/>
    <property type="match status" value="2"/>
</dbReference>
<evidence type="ECO:0000259" key="9">
    <source>
        <dbReference type="PROSITE" id="PS50022"/>
    </source>
</evidence>
<keyword evidence="4" id="KW-0130">Cell adhesion</keyword>
<feature type="chain" id="PRO_5014143513" evidence="8">
    <location>
        <begin position="24"/>
        <end position="335"/>
    </location>
</feature>
<dbReference type="Gene3D" id="2.10.25.10">
    <property type="entry name" value="Laminin"/>
    <property type="match status" value="1"/>
</dbReference>
<evidence type="ECO:0000256" key="4">
    <source>
        <dbReference type="ARBA" id="ARBA00022889"/>
    </source>
</evidence>
<feature type="domain" description="EGF-like" evidence="10">
    <location>
        <begin position="23"/>
        <end position="67"/>
    </location>
</feature>
<dbReference type="PROSITE" id="PS01286">
    <property type="entry name" value="FA58C_2"/>
    <property type="match status" value="1"/>
</dbReference>
<dbReference type="GO" id="GO:0007155">
    <property type="term" value="P:cell adhesion"/>
    <property type="evidence" value="ECO:0007669"/>
    <property type="project" value="UniProtKB-KW"/>
</dbReference>
<keyword evidence="12" id="KW-1185">Reference proteome</keyword>
<dbReference type="PROSITE" id="PS50026">
    <property type="entry name" value="EGF_3"/>
    <property type="match status" value="1"/>
</dbReference>
<dbReference type="InterPro" id="IPR008979">
    <property type="entry name" value="Galactose-bd-like_sf"/>
</dbReference>
<dbReference type="PROSITE" id="PS50022">
    <property type="entry name" value="FA58C_3"/>
    <property type="match status" value="2"/>
</dbReference>
<dbReference type="SUPFAM" id="SSF49785">
    <property type="entry name" value="Galactose-binding domain-like"/>
    <property type="match status" value="2"/>
</dbReference>
<dbReference type="InterPro" id="IPR050633">
    <property type="entry name" value="Neuropilin_MCO_CoagFactor"/>
</dbReference>
<protein>
    <submittedName>
        <fullName evidence="11">Milk fat globule EGF and factor V/VIII domain containing</fullName>
    </submittedName>
</protein>
<dbReference type="EMBL" id="CABD030097761">
    <property type="status" value="NOT_ANNOTATED_CDS"/>
    <property type="molecule type" value="Genomic_DNA"/>
</dbReference>
<keyword evidence="6" id="KW-0325">Glycoprotein</keyword>
<dbReference type="FunFam" id="2.10.25.10:FF:000012">
    <property type="entry name" value="Delta-like protein"/>
    <property type="match status" value="1"/>
</dbReference>
<reference evidence="12" key="1">
    <citation type="submission" date="2011-05" db="EMBL/GenBank/DDBJ databases">
        <title>Insights into the evolution of the great apes provided by the gorilla genome.</title>
        <authorList>
            <person name="Scally A."/>
        </authorList>
    </citation>
    <scope>NUCLEOTIDE SEQUENCE [LARGE SCALE GENOMIC DNA]</scope>
</reference>
<dbReference type="SMART" id="SM00181">
    <property type="entry name" value="EGF"/>
    <property type="match status" value="1"/>
</dbReference>
<comment type="caution">
    <text evidence="7">Lacks conserved residue(s) required for the propagation of feature annotation.</text>
</comment>
<evidence type="ECO:0000256" key="7">
    <source>
        <dbReference type="PROSITE-ProRule" id="PRU00076"/>
    </source>
</evidence>
<evidence type="ECO:0000256" key="3">
    <source>
        <dbReference type="ARBA" id="ARBA00022737"/>
    </source>
</evidence>
<proteinExistence type="predicted"/>
<reference evidence="11" key="4">
    <citation type="submission" date="2025-09" db="UniProtKB">
        <authorList>
            <consortium name="Ensembl"/>
        </authorList>
    </citation>
    <scope>IDENTIFICATION</scope>
</reference>
<evidence type="ECO:0000256" key="5">
    <source>
        <dbReference type="ARBA" id="ARBA00023157"/>
    </source>
</evidence>
<dbReference type="SMART" id="SM00231">
    <property type="entry name" value="FA58C"/>
    <property type="match status" value="2"/>
</dbReference>
<evidence type="ECO:0000313" key="12">
    <source>
        <dbReference type="Proteomes" id="UP000001519"/>
    </source>
</evidence>
<dbReference type="GeneTree" id="ENSGT00940000156049"/>
<sequence length="335" mass="37583">MPRPRLLAALCGALLCAPSLLVALDICSKNPCHNGGLCEEISQEVRGDVFPSYTCTCLKGYAGNHCETKCVEPLGMENGNIANSQIAASSVRVTFLGLQHWVPELARLNRAGMVNAWTPSSNDDNPWIQVNLLRRMWVTGVVTQGASRLASHEYLKAFKVAYSLNGHEFDFIHDVNKKHKEFVGNWNKNAVHVNLFETPVEAQYVRLYPTSCHTACTLRFELLGCELNGCANPLGLKNNSIPDKQITASSSYKTWGLHLFSWNPFYARLDKQGNFNAWVAGSYGNDQWLQIFPGNWDNHSHKKNLFETPILARYVRILPVAWHNRIALRLELLGC</sequence>
<dbReference type="SUPFAM" id="SSF57196">
    <property type="entry name" value="EGF/Laminin"/>
    <property type="match status" value="1"/>
</dbReference>
<dbReference type="AlphaFoldDB" id="A0A2I2ZEW6"/>
<feature type="disulfide bond" evidence="7">
    <location>
        <begin position="57"/>
        <end position="66"/>
    </location>
</feature>
<dbReference type="Bgee" id="ENSGGOG00000014551">
    <property type="expression patterns" value="Expressed in heart and 5 other cell types or tissues"/>
</dbReference>